<evidence type="ECO:0000256" key="1">
    <source>
        <dbReference type="SAM" id="SignalP"/>
    </source>
</evidence>
<evidence type="ECO:0008006" key="4">
    <source>
        <dbReference type="Google" id="ProtNLM"/>
    </source>
</evidence>
<dbReference type="EMBL" id="CP157762">
    <property type="protein sequence ID" value="XBP95630.1"/>
    <property type="molecule type" value="Genomic_DNA"/>
</dbReference>
<feature type="signal peptide" evidence="1">
    <location>
        <begin position="1"/>
        <end position="30"/>
    </location>
</feature>
<dbReference type="EMBL" id="CP159342">
    <property type="protein sequence ID" value="XCH76334.1"/>
    <property type="molecule type" value="Genomic_DNA"/>
</dbReference>
<organism evidence="2">
    <name type="scientific">Micromonospora sp. CCTCC AA 2012012</name>
    <dbReference type="NCBI Taxonomy" id="3111921"/>
    <lineage>
        <taxon>Bacteria</taxon>
        <taxon>Bacillati</taxon>
        <taxon>Actinomycetota</taxon>
        <taxon>Actinomycetes</taxon>
        <taxon>Micromonosporales</taxon>
        <taxon>Micromonosporaceae</taxon>
        <taxon>Micromonospora</taxon>
    </lineage>
</organism>
<dbReference type="PROSITE" id="PS51318">
    <property type="entry name" value="TAT"/>
    <property type="match status" value="1"/>
</dbReference>
<accession>A0AAU7MDC9</accession>
<proteinExistence type="predicted"/>
<gene>
    <name evidence="3" type="ORF">ABUL08_09665</name>
    <name evidence="2" type="ORF">VK199_09615</name>
</gene>
<dbReference type="AlphaFoldDB" id="A0AAU7MDC9"/>
<keyword evidence="1" id="KW-0732">Signal</keyword>
<name>A0AAU7MDC9_9ACTN</name>
<protein>
    <recommendedName>
        <fullName evidence="4">DUF4189 domain-containing protein</fullName>
    </recommendedName>
</protein>
<reference evidence="3" key="2">
    <citation type="submission" date="2024-06" db="EMBL/GenBank/DDBJ databases">
        <title>Micromonospora mangrovi CCTCC AA 2012012 genome sequences.</title>
        <authorList>
            <person name="Gao J."/>
        </authorList>
    </citation>
    <scope>NUCLEOTIDE SEQUENCE</scope>
    <source>
        <strain evidence="3">CCTCC AA 2012012</strain>
    </source>
</reference>
<reference evidence="2" key="1">
    <citation type="submission" date="2024-01" db="EMBL/GenBank/DDBJ databases">
        <title>The genome sequence of Micromonospora mangrovi CCTCC AA 2012012.</title>
        <authorList>
            <person name="Gao J."/>
        </authorList>
    </citation>
    <scope>NUCLEOTIDE SEQUENCE</scope>
    <source>
        <strain evidence="2">CCTCC AA 2012012</strain>
    </source>
</reference>
<evidence type="ECO:0000313" key="3">
    <source>
        <dbReference type="EMBL" id="XCH76334.1"/>
    </source>
</evidence>
<dbReference type="RefSeq" id="WP_350936618.1">
    <property type="nucleotide sequence ID" value="NZ_CP157762.1"/>
</dbReference>
<evidence type="ECO:0000313" key="2">
    <source>
        <dbReference type="EMBL" id="XBP95630.1"/>
    </source>
</evidence>
<feature type="chain" id="PRO_5043288877" description="DUF4189 domain-containing protein" evidence="1">
    <location>
        <begin position="31"/>
        <end position="107"/>
    </location>
</feature>
<sequence length="107" mass="11068">MTRTRRTMTALAAAALAVTAATAAASPAQAANIQYFSGYSTAVIGGGPGNTIEDALLRAQANAEASMHAYEQQFGKTCLVTYRDGNWQSGGGYGVILADYQITANCV</sequence>
<dbReference type="InterPro" id="IPR006311">
    <property type="entry name" value="TAT_signal"/>
</dbReference>